<dbReference type="EMBL" id="CABPST010000007">
    <property type="protein sequence ID" value="VVE88927.1"/>
    <property type="molecule type" value="Genomic_DNA"/>
</dbReference>
<feature type="domain" description="Anti-sigma-28 factor FlgM C-terminal" evidence="9">
    <location>
        <begin position="71"/>
        <end position="119"/>
    </location>
</feature>
<evidence type="ECO:0000256" key="8">
    <source>
        <dbReference type="ARBA" id="ARBA00030117"/>
    </source>
</evidence>
<dbReference type="InterPro" id="IPR031316">
    <property type="entry name" value="FlgM_C"/>
</dbReference>
<keyword evidence="10" id="KW-0969">Cilium</keyword>
<dbReference type="GO" id="GO:0044781">
    <property type="term" value="P:bacterial-type flagellum organization"/>
    <property type="evidence" value="ECO:0007669"/>
    <property type="project" value="UniProtKB-KW"/>
</dbReference>
<proteinExistence type="inferred from homology"/>
<evidence type="ECO:0000259" key="9">
    <source>
        <dbReference type="Pfam" id="PF04316"/>
    </source>
</evidence>
<evidence type="ECO:0000256" key="6">
    <source>
        <dbReference type="ARBA" id="ARBA00023163"/>
    </source>
</evidence>
<dbReference type="GO" id="GO:0045892">
    <property type="term" value="P:negative regulation of DNA-templated transcription"/>
    <property type="evidence" value="ECO:0007669"/>
    <property type="project" value="InterPro"/>
</dbReference>
<keyword evidence="3" id="KW-0678">Repressor</keyword>
<dbReference type="Proteomes" id="UP000382040">
    <property type="component" value="Unassembled WGS sequence"/>
</dbReference>
<accession>A0A5E5BUC6</accession>
<keyword evidence="10" id="KW-0282">Flagellum</keyword>
<evidence type="ECO:0000256" key="1">
    <source>
        <dbReference type="ARBA" id="ARBA00005322"/>
    </source>
</evidence>
<evidence type="ECO:0000313" key="11">
    <source>
        <dbReference type="Proteomes" id="UP000382040"/>
    </source>
</evidence>
<protein>
    <recommendedName>
        <fullName evidence="2">Negative regulator of flagellin synthesis</fullName>
    </recommendedName>
    <alternativeName>
        <fullName evidence="8">Anti-sigma-28 factor</fullName>
    </alternativeName>
</protein>
<keyword evidence="10" id="KW-0966">Cell projection</keyword>
<dbReference type="SUPFAM" id="SSF101498">
    <property type="entry name" value="Anti-sigma factor FlgM"/>
    <property type="match status" value="1"/>
</dbReference>
<evidence type="ECO:0000256" key="7">
    <source>
        <dbReference type="ARBA" id="ARBA00024739"/>
    </source>
</evidence>
<sequence length="132" mass="13094">MPKVRADNAVTQASFWGKHMKIKPPANPLTGVGAGKAAATDRTTAGTVGADGSASSVANAASDASVSTSALSSEMRALQAALAQTGSADIDVSKVAAIKDAIAKGQLTIDPSKIADGLIATARDLLSTQSKS</sequence>
<dbReference type="AlphaFoldDB" id="A0A5E5BUC6"/>
<name>A0A5E5BUC6_9BURK</name>
<evidence type="ECO:0000256" key="3">
    <source>
        <dbReference type="ARBA" id="ARBA00022491"/>
    </source>
</evidence>
<dbReference type="InterPro" id="IPR007412">
    <property type="entry name" value="FlgM"/>
</dbReference>
<keyword evidence="11" id="KW-1185">Reference proteome</keyword>
<reference evidence="10 11" key="1">
    <citation type="submission" date="2019-08" db="EMBL/GenBank/DDBJ databases">
        <authorList>
            <person name="Peeters C."/>
        </authorList>
    </citation>
    <scope>NUCLEOTIDE SEQUENCE [LARGE SCALE GENOMIC DNA]</scope>
    <source>
        <strain evidence="10 11">LMG 20603</strain>
    </source>
</reference>
<keyword evidence="4" id="KW-1005">Bacterial flagellum biogenesis</keyword>
<keyword evidence="6" id="KW-0804">Transcription</keyword>
<comment type="function">
    <text evidence="7">Responsible for the coupling of flagellin expression to flagellar assembly by preventing expression of the flagellin genes when a component of the middle class of proteins is defective. It negatively regulates flagellar genes by inhibiting the activity of FliA by directly binding to FliA.</text>
</comment>
<dbReference type="NCBIfam" id="TIGR03824">
    <property type="entry name" value="FlgM_jcvi"/>
    <property type="match status" value="1"/>
</dbReference>
<comment type="similarity">
    <text evidence="1">Belongs to the FlgM family.</text>
</comment>
<evidence type="ECO:0000313" key="10">
    <source>
        <dbReference type="EMBL" id="VVE88927.1"/>
    </source>
</evidence>
<evidence type="ECO:0000256" key="4">
    <source>
        <dbReference type="ARBA" id="ARBA00022795"/>
    </source>
</evidence>
<dbReference type="InterPro" id="IPR035890">
    <property type="entry name" value="Anti-sigma-28_factor_FlgM_sf"/>
</dbReference>
<dbReference type="Pfam" id="PF04316">
    <property type="entry name" value="FlgM"/>
    <property type="match status" value="1"/>
</dbReference>
<evidence type="ECO:0000256" key="2">
    <source>
        <dbReference type="ARBA" id="ARBA00017823"/>
    </source>
</evidence>
<keyword evidence="5" id="KW-0805">Transcription regulation</keyword>
<evidence type="ECO:0000256" key="5">
    <source>
        <dbReference type="ARBA" id="ARBA00023015"/>
    </source>
</evidence>
<organism evidence="10 11">
    <name type="scientific">Pandoraea bronchicola</name>
    <dbReference type="NCBI Taxonomy" id="2508287"/>
    <lineage>
        <taxon>Bacteria</taxon>
        <taxon>Pseudomonadati</taxon>
        <taxon>Pseudomonadota</taxon>
        <taxon>Betaproteobacteria</taxon>
        <taxon>Burkholderiales</taxon>
        <taxon>Burkholderiaceae</taxon>
        <taxon>Pandoraea</taxon>
    </lineage>
</organism>
<gene>
    <name evidence="10" type="primary">flgM</name>
    <name evidence="10" type="ORF">PBR20603_02890</name>
</gene>